<protein>
    <submittedName>
        <fullName evidence="3">Putative Flp pilus-assembly TadE/G-like</fullName>
    </submittedName>
</protein>
<dbReference type="AlphaFoldDB" id="A0A1C5H0E3"/>
<evidence type="ECO:0000256" key="1">
    <source>
        <dbReference type="SAM" id="Phobius"/>
    </source>
</evidence>
<dbReference type="RefSeq" id="WP_088969258.1">
    <property type="nucleotide sequence ID" value="NZ_JBHLYF010000017.1"/>
</dbReference>
<dbReference type="Pfam" id="PF13400">
    <property type="entry name" value="Tad"/>
    <property type="match status" value="1"/>
</dbReference>
<accession>A0A1C5H0E3</accession>
<feature type="domain" description="Putative Flp pilus-assembly TadG-like N-terminal" evidence="2">
    <location>
        <begin position="10"/>
        <end position="57"/>
    </location>
</feature>
<dbReference type="Proteomes" id="UP000198210">
    <property type="component" value="Chromosome I"/>
</dbReference>
<gene>
    <name evidence="3" type="ORF">GA0074704_0830</name>
</gene>
<feature type="transmembrane region" description="Helical" evidence="1">
    <location>
        <begin position="12"/>
        <end position="31"/>
    </location>
</feature>
<name>A0A1C5H0E3_9ACTN</name>
<organism evidence="3 4">
    <name type="scientific">Micromonospora siamensis</name>
    <dbReference type="NCBI Taxonomy" id="299152"/>
    <lineage>
        <taxon>Bacteria</taxon>
        <taxon>Bacillati</taxon>
        <taxon>Actinomycetota</taxon>
        <taxon>Actinomycetes</taxon>
        <taxon>Micromonosporales</taxon>
        <taxon>Micromonosporaceae</taxon>
        <taxon>Micromonospora</taxon>
    </lineage>
</organism>
<dbReference type="InterPro" id="IPR028087">
    <property type="entry name" value="Tad_N"/>
</dbReference>
<evidence type="ECO:0000313" key="4">
    <source>
        <dbReference type="Proteomes" id="UP000198210"/>
    </source>
</evidence>
<keyword evidence="4" id="KW-1185">Reference proteome</keyword>
<keyword evidence="1" id="KW-1133">Transmembrane helix</keyword>
<proteinExistence type="predicted"/>
<keyword evidence="1" id="KW-0472">Membrane</keyword>
<evidence type="ECO:0000313" key="3">
    <source>
        <dbReference type="EMBL" id="SCG39484.1"/>
    </source>
</evidence>
<dbReference type="EMBL" id="LT607751">
    <property type="protein sequence ID" value="SCG39484.1"/>
    <property type="molecule type" value="Genomic_DNA"/>
</dbReference>
<keyword evidence="1" id="KW-0812">Transmembrane</keyword>
<evidence type="ECO:0000259" key="2">
    <source>
        <dbReference type="Pfam" id="PF13400"/>
    </source>
</evidence>
<sequence length="142" mass="14720">MTGPGRRDAGRVSLFLAAAMTGVLVVIGLAFDGAGQLRSMQRADNLAAEAARSGGQAIDRARAIEGGPKEIDEDAARAAVAGYLAAADVAGHTVTFPVVDGEKRIRVRVTVTYDRYLLGLFGFGNTVTVSGEATARAITEEP</sequence>
<reference evidence="3 4" key="1">
    <citation type="submission" date="2016-06" db="EMBL/GenBank/DDBJ databases">
        <authorList>
            <person name="Kjaerup R.B."/>
            <person name="Dalgaard T.S."/>
            <person name="Juul-Madsen H.R."/>
        </authorList>
    </citation>
    <scope>NUCLEOTIDE SEQUENCE [LARGE SCALE GENOMIC DNA]</scope>
    <source>
        <strain evidence="3 4">DSM 45097</strain>
    </source>
</reference>